<evidence type="ECO:0000256" key="1">
    <source>
        <dbReference type="SAM" id="Phobius"/>
    </source>
</evidence>
<gene>
    <name evidence="2" type="ORF">SAMN05444171_7469</name>
</gene>
<sequence length="46" mass="5309">MPADSMFVSVCVVAMFVVFAAVLYWGDRQTNRKQLAQQSNIRRRAF</sequence>
<feature type="transmembrane region" description="Helical" evidence="1">
    <location>
        <begin position="6"/>
        <end position="25"/>
    </location>
</feature>
<protein>
    <submittedName>
        <fullName evidence="2">Uncharacterized protein</fullName>
    </submittedName>
</protein>
<dbReference type="EMBL" id="FNTI01000001">
    <property type="protein sequence ID" value="SEE43467.1"/>
    <property type="molecule type" value="Genomic_DNA"/>
</dbReference>
<dbReference type="RefSeq" id="WP_171945015.1">
    <property type="nucleotide sequence ID" value="NZ_FNTI01000001.1"/>
</dbReference>
<dbReference type="AlphaFoldDB" id="A0A1H5ITS9"/>
<reference evidence="2 3" key="1">
    <citation type="submission" date="2016-10" db="EMBL/GenBank/DDBJ databases">
        <authorList>
            <person name="de Groot N.N."/>
        </authorList>
    </citation>
    <scope>NUCLEOTIDE SEQUENCE [LARGE SCALE GENOMIC DNA]</scope>
    <source>
        <strain evidence="2 3">GAS522</strain>
    </source>
</reference>
<organism evidence="2 3">
    <name type="scientific">Bradyrhizobium lablabi</name>
    <dbReference type="NCBI Taxonomy" id="722472"/>
    <lineage>
        <taxon>Bacteria</taxon>
        <taxon>Pseudomonadati</taxon>
        <taxon>Pseudomonadota</taxon>
        <taxon>Alphaproteobacteria</taxon>
        <taxon>Hyphomicrobiales</taxon>
        <taxon>Nitrobacteraceae</taxon>
        <taxon>Bradyrhizobium</taxon>
    </lineage>
</organism>
<accession>A0A1H5ITS9</accession>
<evidence type="ECO:0000313" key="2">
    <source>
        <dbReference type="EMBL" id="SEE43467.1"/>
    </source>
</evidence>
<keyword evidence="1" id="KW-0472">Membrane</keyword>
<keyword evidence="1" id="KW-1133">Transmembrane helix</keyword>
<dbReference type="Proteomes" id="UP000183208">
    <property type="component" value="Unassembled WGS sequence"/>
</dbReference>
<keyword evidence="1" id="KW-0812">Transmembrane</keyword>
<evidence type="ECO:0000313" key="3">
    <source>
        <dbReference type="Proteomes" id="UP000183208"/>
    </source>
</evidence>
<proteinExistence type="predicted"/>
<name>A0A1H5ITS9_9BRAD</name>